<keyword evidence="3" id="KW-1185">Reference proteome</keyword>
<dbReference type="CDD" id="cd02440">
    <property type="entry name" value="AdoMet_MTases"/>
    <property type="match status" value="1"/>
</dbReference>
<gene>
    <name evidence="2" type="ORF">CDL10_08020</name>
</gene>
<evidence type="ECO:0000256" key="1">
    <source>
        <dbReference type="ARBA" id="ARBA00023115"/>
    </source>
</evidence>
<dbReference type="Gene3D" id="3.40.50.150">
    <property type="entry name" value="Vaccinia Virus protein VP39"/>
    <property type="match status" value="1"/>
</dbReference>
<reference evidence="2 3" key="1">
    <citation type="submission" date="2017-06" db="EMBL/GenBank/DDBJ databases">
        <title>Description of Avrilella dinanensis gen. nov. sp. nov.</title>
        <authorList>
            <person name="Leyer C."/>
            <person name="Sassi M."/>
            <person name="Minet J."/>
            <person name="Kayal S."/>
            <person name="Cattoir V."/>
        </authorList>
    </citation>
    <scope>NUCLEOTIDE SEQUENCE [LARGE SCALE GENOMIC DNA]</scope>
    <source>
        <strain evidence="2 3">UR159</strain>
    </source>
</reference>
<dbReference type="AlphaFoldDB" id="A0A2M9R6J3"/>
<name>A0A2M9R6J3_9FLAO</name>
<sequence>MTGLLNHIVSDKSYIYDKIDSILMLKKLLSYIFPIKHKVFKSEVSEQIELNWINGKLVIDTKRANYSYGNLQKILRKGLQKIGFENIKPMKNILILGLGGGSVAKTLVNEVGFNGKIIGVEYDPVMIGIGKKFFELDKLLQLDIQKADARSYIQQNTQTFDLIIVDIFQDIHMPDFVFSEDFINGLKNTMNTSGYLLFNTIITTKESSKKVDLLEKAFTQNKLLTKRYNQVIGDHNSLLIIQKTI</sequence>
<dbReference type="Pfam" id="PF01564">
    <property type="entry name" value="Spermine_synth"/>
    <property type="match status" value="1"/>
</dbReference>
<dbReference type="EMBL" id="NIPO01000001">
    <property type="protein sequence ID" value="PJR04492.1"/>
    <property type="molecule type" value="Genomic_DNA"/>
</dbReference>
<dbReference type="SUPFAM" id="SSF53335">
    <property type="entry name" value="S-adenosyl-L-methionine-dependent methyltransferases"/>
    <property type="match status" value="1"/>
</dbReference>
<dbReference type="OrthoDB" id="650847at2"/>
<dbReference type="PANTHER" id="PTHR43317">
    <property type="entry name" value="THERMOSPERMINE SYNTHASE ACAULIS5"/>
    <property type="match status" value="1"/>
</dbReference>
<dbReference type="PANTHER" id="PTHR43317:SF1">
    <property type="entry name" value="THERMOSPERMINE SYNTHASE ACAULIS5"/>
    <property type="match status" value="1"/>
</dbReference>
<dbReference type="NCBIfam" id="NF037959">
    <property type="entry name" value="MFS_SpdSyn"/>
    <property type="match status" value="1"/>
</dbReference>
<organism evidence="2 3">
    <name type="scientific">Avrilella dinanensis</name>
    <dbReference type="NCBI Taxonomy" id="2008672"/>
    <lineage>
        <taxon>Bacteria</taxon>
        <taxon>Pseudomonadati</taxon>
        <taxon>Bacteroidota</taxon>
        <taxon>Flavobacteriia</taxon>
        <taxon>Flavobacteriales</taxon>
        <taxon>Flavobacteriaceae</taxon>
        <taxon>Avrilella</taxon>
    </lineage>
</organism>
<dbReference type="Proteomes" id="UP000231960">
    <property type="component" value="Unassembled WGS sequence"/>
</dbReference>
<accession>A0A2M9R6J3</accession>
<keyword evidence="1" id="KW-0620">Polyamine biosynthesis</keyword>
<dbReference type="InterPro" id="IPR029063">
    <property type="entry name" value="SAM-dependent_MTases_sf"/>
</dbReference>
<dbReference type="GO" id="GO:0006596">
    <property type="term" value="P:polyamine biosynthetic process"/>
    <property type="evidence" value="ECO:0007669"/>
    <property type="project" value="UniProtKB-KW"/>
</dbReference>
<dbReference type="RefSeq" id="WP_100678051.1">
    <property type="nucleotide sequence ID" value="NZ_NIPO01000001.1"/>
</dbReference>
<comment type="caution">
    <text evidence="2">The sequence shown here is derived from an EMBL/GenBank/DDBJ whole genome shotgun (WGS) entry which is preliminary data.</text>
</comment>
<evidence type="ECO:0000313" key="3">
    <source>
        <dbReference type="Proteomes" id="UP000231960"/>
    </source>
</evidence>
<evidence type="ECO:0000313" key="2">
    <source>
        <dbReference type="EMBL" id="PJR04492.1"/>
    </source>
</evidence>
<proteinExistence type="predicted"/>
<protein>
    <submittedName>
        <fullName evidence="2">Uncharacterized protein</fullName>
    </submittedName>
</protein>